<feature type="compositionally biased region" description="Basic and acidic residues" evidence="6">
    <location>
        <begin position="112"/>
        <end position="123"/>
    </location>
</feature>
<dbReference type="InterPro" id="IPR011577">
    <property type="entry name" value="Cyt_b561_bac/Ni-Hgenase"/>
</dbReference>
<evidence type="ECO:0000256" key="2">
    <source>
        <dbReference type="ARBA" id="ARBA00022475"/>
    </source>
</evidence>
<evidence type="ECO:0000313" key="10">
    <source>
        <dbReference type="Proteomes" id="UP001214553"/>
    </source>
</evidence>
<gene>
    <name evidence="9" type="ORF">PU630_13655</name>
</gene>
<comment type="subcellular location">
    <subcellularLocation>
        <location evidence="1">Cell membrane</location>
        <topology evidence="1">Multi-pass membrane protein</topology>
    </subcellularLocation>
</comment>
<keyword evidence="10" id="KW-1185">Reference proteome</keyword>
<feature type="compositionally biased region" description="Polar residues" evidence="6">
    <location>
        <begin position="69"/>
        <end position="79"/>
    </location>
</feature>
<evidence type="ECO:0000259" key="8">
    <source>
        <dbReference type="Pfam" id="PF01292"/>
    </source>
</evidence>
<keyword evidence="2" id="KW-1003">Cell membrane</keyword>
<feature type="region of interest" description="Disordered" evidence="6">
    <location>
        <begin position="112"/>
        <end position="246"/>
    </location>
</feature>
<feature type="domain" description="Cytochrome b561 bacterial/Ni-hydrogenase" evidence="8">
    <location>
        <begin position="355"/>
        <end position="547"/>
    </location>
</feature>
<sequence length="593" mass="62742">MATYARTVRRGLPRTPDGEMWPPAGQAPVEVADPAETVVDAAAAAPAVVERAQRVETTAEPAAAEDVSTPRSARRSTSGAGAPLRRGLPRVAGGEPWPPAEVAPALVAEPRVAERAAQPRDEAPLAAAAQAAADSGPSSRAPGPRSGTSVSDTALRRGLPRTKGGEPWPPAGFAPAVAAEPGAARAQRVETTAGPATAEDVSTRPSGPRSTTGTGRRTGLPRPGAAAAASTTAAAPPASTSAAAPAAEPAAPAALAPLPFTSSVHAGAAAERWQADRARTIATRKPITPPEPARHGPFTTGQWVGAAIVAVIALVGAAGMLVMLTRWFLSLGFMESFIATYPGAYELPESAPVGFPAWLNWQHFLNIFFMVLIIRSGLMVRHQKRPPAFWSTRGNPRRKISINLWFHQSLDILWLVNGAVFVVLLFATGQWMRLVPTDWSVFPNALSAGLQYLSMDWPIEDGWVNYNSLQQIAYFAVVFLAAPLAAITGVRMSGVWPSNAKTLNKIYPVEWARAVHFPTMIFFVLFIVAHVTLVVTTGFLHNLNAMFASNPGHGWTGFWFFVGAMVLVVAGWVAARPLVLAPIAKLFGNVSER</sequence>
<keyword evidence="5 7" id="KW-0472">Membrane</keyword>
<reference evidence="9 10" key="1">
    <citation type="submission" date="2023-03" db="EMBL/GenBank/DDBJ databases">
        <title>Genome sequence of Microbacterium sp. KACC 23027.</title>
        <authorList>
            <person name="Kim S."/>
            <person name="Heo J."/>
            <person name="Kwon S.-W."/>
        </authorList>
    </citation>
    <scope>NUCLEOTIDE SEQUENCE [LARGE SCALE GENOMIC DNA]</scope>
    <source>
        <strain evidence="9 10">KACC 23027</strain>
    </source>
</reference>
<keyword evidence="3 7" id="KW-0812">Transmembrane</keyword>
<evidence type="ECO:0000256" key="6">
    <source>
        <dbReference type="SAM" id="MobiDB-lite"/>
    </source>
</evidence>
<evidence type="ECO:0000256" key="4">
    <source>
        <dbReference type="ARBA" id="ARBA00022989"/>
    </source>
</evidence>
<feature type="transmembrane region" description="Helical" evidence="7">
    <location>
        <begin position="555"/>
        <end position="575"/>
    </location>
</feature>
<keyword evidence="4 7" id="KW-1133">Transmembrane helix</keyword>
<dbReference type="EMBL" id="CP119108">
    <property type="protein sequence ID" value="WEG08272.1"/>
    <property type="molecule type" value="Genomic_DNA"/>
</dbReference>
<feature type="transmembrane region" description="Helical" evidence="7">
    <location>
        <begin position="363"/>
        <end position="381"/>
    </location>
</feature>
<dbReference type="RefSeq" id="WP_275277602.1">
    <property type="nucleotide sequence ID" value="NZ_CP119108.1"/>
</dbReference>
<accession>A0ABY8BYT4</accession>
<feature type="compositionally biased region" description="Low complexity" evidence="6">
    <location>
        <begin position="173"/>
        <end position="186"/>
    </location>
</feature>
<dbReference type="Proteomes" id="UP001214553">
    <property type="component" value="Chromosome"/>
</dbReference>
<evidence type="ECO:0000313" key="9">
    <source>
        <dbReference type="EMBL" id="WEG08272.1"/>
    </source>
</evidence>
<feature type="transmembrane region" description="Helical" evidence="7">
    <location>
        <begin position="402"/>
        <end position="427"/>
    </location>
</feature>
<feature type="transmembrane region" description="Helical" evidence="7">
    <location>
        <begin position="303"/>
        <end position="329"/>
    </location>
</feature>
<dbReference type="SUPFAM" id="SSF81342">
    <property type="entry name" value="Transmembrane di-heme cytochromes"/>
    <property type="match status" value="1"/>
</dbReference>
<dbReference type="Gene3D" id="1.20.950.20">
    <property type="entry name" value="Transmembrane di-heme cytochromes, Chain C"/>
    <property type="match status" value="1"/>
</dbReference>
<dbReference type="InterPro" id="IPR016174">
    <property type="entry name" value="Di-haem_cyt_TM"/>
</dbReference>
<evidence type="ECO:0000256" key="1">
    <source>
        <dbReference type="ARBA" id="ARBA00004651"/>
    </source>
</evidence>
<feature type="region of interest" description="Disordered" evidence="6">
    <location>
        <begin position="52"/>
        <end position="97"/>
    </location>
</feature>
<dbReference type="InterPro" id="IPR051542">
    <property type="entry name" value="Hydrogenase_cytochrome"/>
</dbReference>
<organism evidence="9 10">
    <name type="scientific">Microbacterium horticulturae</name>
    <dbReference type="NCBI Taxonomy" id="3028316"/>
    <lineage>
        <taxon>Bacteria</taxon>
        <taxon>Bacillati</taxon>
        <taxon>Actinomycetota</taxon>
        <taxon>Actinomycetes</taxon>
        <taxon>Micrococcales</taxon>
        <taxon>Microbacteriaceae</taxon>
        <taxon>Microbacterium</taxon>
    </lineage>
</organism>
<name>A0ABY8BYT4_9MICO</name>
<proteinExistence type="predicted"/>
<dbReference type="Pfam" id="PF01292">
    <property type="entry name" value="Ni_hydr_CYTB"/>
    <property type="match status" value="1"/>
</dbReference>
<evidence type="ECO:0000256" key="5">
    <source>
        <dbReference type="ARBA" id="ARBA00023136"/>
    </source>
</evidence>
<feature type="compositionally biased region" description="Low complexity" evidence="6">
    <location>
        <begin position="124"/>
        <end position="147"/>
    </location>
</feature>
<evidence type="ECO:0000256" key="7">
    <source>
        <dbReference type="SAM" id="Phobius"/>
    </source>
</evidence>
<feature type="transmembrane region" description="Helical" evidence="7">
    <location>
        <begin position="472"/>
        <end position="490"/>
    </location>
</feature>
<feature type="region of interest" description="Disordered" evidence="6">
    <location>
        <begin position="1"/>
        <end position="27"/>
    </location>
</feature>
<feature type="compositionally biased region" description="Low complexity" evidence="6">
    <location>
        <begin position="203"/>
        <end position="246"/>
    </location>
</feature>
<feature type="transmembrane region" description="Helical" evidence="7">
    <location>
        <begin position="511"/>
        <end position="535"/>
    </location>
</feature>
<dbReference type="PANTHER" id="PTHR30485">
    <property type="entry name" value="NI/FE-HYDROGENASE 1 B-TYPE CYTOCHROME SUBUNIT"/>
    <property type="match status" value="1"/>
</dbReference>
<protein>
    <submittedName>
        <fullName evidence="9">Cytochrome b/b6 domain-containing protein</fullName>
    </submittedName>
</protein>
<dbReference type="PANTHER" id="PTHR30485:SF0">
    <property type="entry name" value="NI_FE-HYDROGENASE 1 B-TYPE CYTOCHROME SUBUNIT-RELATED"/>
    <property type="match status" value="1"/>
</dbReference>
<evidence type="ECO:0000256" key="3">
    <source>
        <dbReference type="ARBA" id="ARBA00022692"/>
    </source>
</evidence>